<sequence length="740" mass="83049">MSASVEPYHLASTLLTPDELPKLALITYDADSYDDYSNNPSSSSPTPPLHTQRIFVIVSNVSFGVEQSCVLIIKPRRKDPSTASLISAIPILPDLKIEIEPQQGLTASAAMPRNHVPTAMTLGLSSLPHTLPTIHSLLESVVPDLFSAEKAETSNAALNFTLSHGSQTASGVTSDARGLKDFLIVLKELVKVAQEHSFSADTLHDWMKEYTEDIGSNYHYHQHHRESDPSHLDTCMFSRFSNSAFLPAQAPQSRPIQRPASPTVNDVRLSVGTFNVNNQLPPENDIPTLIGLKNFIRAEQEPDLIVIGLQEVDTSGGAYLYYSPAREEAWTRAFTQALGRRANMYRKLASKQLVGLMILVFVRTELENSVSELATASVGVGLGGFVANKGAVAVRLKIGQRSMCFVNSHLSAMEGLQAMERRCWDWNEIYKRLRFRLASVKMDNFWEIPVIEEAQANGGSDVGNSSKEEPTNRFKIVKNNKEEARSNSSDAKEGYKSILDETFSNKVQQVSKNKHEKDEQENLPPLVIASKKHETTTTKDDSEAVHVNVTSAWRPSPDSEDSHISSNNMEHAIMDHDLILHLGDLNFRLDLSHSEAHRLIRSRQYDILYRYDQLGSLRTSGSLFDDFEEGKINFAPTYKFDKGTDRYDTSDKQRIPAWTDRILWAVTQEWEDDGGLNSATAETKFVQVGKEEEEEEEEEKVKLREKQRKQGLILQAYESVPNIKFSDHRPVRATLLIRIR</sequence>
<dbReference type="Proteomes" id="UP001294444">
    <property type="component" value="Unassembled WGS sequence"/>
</dbReference>
<gene>
    <name evidence="3" type="ORF">MEPE_03283</name>
</gene>
<comment type="caution">
    <text evidence="3">The sequence shown here is derived from an EMBL/GenBank/DDBJ whole genome shotgun (WGS) entry which is preliminary data.</text>
</comment>
<name>A0AAJ4XLJ4_9BASI</name>
<evidence type="ECO:0000313" key="3">
    <source>
        <dbReference type="EMBL" id="SNX84574.1"/>
    </source>
</evidence>
<dbReference type="InterPro" id="IPR000300">
    <property type="entry name" value="IPPc"/>
</dbReference>
<dbReference type="Pfam" id="PF22669">
    <property type="entry name" value="Exo_endo_phos2"/>
    <property type="match status" value="2"/>
</dbReference>
<dbReference type="EMBL" id="OAPG01000007">
    <property type="protein sequence ID" value="SNX84574.1"/>
    <property type="molecule type" value="Genomic_DNA"/>
</dbReference>
<evidence type="ECO:0000259" key="2">
    <source>
        <dbReference type="SMART" id="SM00128"/>
    </source>
</evidence>
<keyword evidence="4" id="KW-1185">Reference proteome</keyword>
<evidence type="ECO:0000256" key="1">
    <source>
        <dbReference type="SAM" id="MobiDB-lite"/>
    </source>
</evidence>
<organism evidence="3 4">
    <name type="scientific">Melanopsichium pennsylvanicum</name>
    <dbReference type="NCBI Taxonomy" id="63383"/>
    <lineage>
        <taxon>Eukaryota</taxon>
        <taxon>Fungi</taxon>
        <taxon>Dikarya</taxon>
        <taxon>Basidiomycota</taxon>
        <taxon>Ustilaginomycotina</taxon>
        <taxon>Ustilaginomycetes</taxon>
        <taxon>Ustilaginales</taxon>
        <taxon>Ustilaginaceae</taxon>
        <taxon>Melanopsichium</taxon>
    </lineage>
</organism>
<proteinExistence type="predicted"/>
<feature type="compositionally biased region" description="Basic and acidic residues" evidence="1">
    <location>
        <begin position="479"/>
        <end position="493"/>
    </location>
</feature>
<feature type="domain" description="Inositol polyphosphate-related phosphatase" evidence="2">
    <location>
        <begin position="265"/>
        <end position="740"/>
    </location>
</feature>
<reference evidence="3" key="1">
    <citation type="submission" date="2023-10" db="EMBL/GenBank/DDBJ databases">
        <authorList>
            <person name="Guldener U."/>
        </authorList>
    </citation>
    <scope>NUCLEOTIDE SEQUENCE</scope>
    <source>
        <strain evidence="3">Mp4</strain>
    </source>
</reference>
<dbReference type="InterPro" id="IPR046985">
    <property type="entry name" value="IP5"/>
</dbReference>
<dbReference type="SUPFAM" id="SSF56219">
    <property type="entry name" value="DNase I-like"/>
    <property type="match status" value="1"/>
</dbReference>
<dbReference type="AlphaFoldDB" id="A0AAJ4XLJ4"/>
<dbReference type="InterPro" id="IPR036691">
    <property type="entry name" value="Endo/exonu/phosph_ase_sf"/>
</dbReference>
<evidence type="ECO:0000313" key="4">
    <source>
        <dbReference type="Proteomes" id="UP001294444"/>
    </source>
</evidence>
<feature type="region of interest" description="Disordered" evidence="1">
    <location>
        <begin position="457"/>
        <end position="493"/>
    </location>
</feature>
<dbReference type="GO" id="GO:0046856">
    <property type="term" value="P:phosphatidylinositol dephosphorylation"/>
    <property type="evidence" value="ECO:0007669"/>
    <property type="project" value="InterPro"/>
</dbReference>
<dbReference type="PANTHER" id="PTHR11200">
    <property type="entry name" value="INOSITOL 5-PHOSPHATASE"/>
    <property type="match status" value="1"/>
</dbReference>
<accession>A0AAJ4XLJ4</accession>
<dbReference type="PANTHER" id="PTHR11200:SF300">
    <property type="entry name" value="TYPE II INOSITOL 1,4,5-TRISPHOSPHATE 5-PHOSPHATASE"/>
    <property type="match status" value="1"/>
</dbReference>
<dbReference type="Gene3D" id="3.60.10.10">
    <property type="entry name" value="Endonuclease/exonuclease/phosphatase"/>
    <property type="match status" value="1"/>
</dbReference>
<dbReference type="GO" id="GO:0004439">
    <property type="term" value="F:phosphatidylinositol-4,5-bisphosphate 5-phosphatase activity"/>
    <property type="evidence" value="ECO:0007669"/>
    <property type="project" value="TreeGrafter"/>
</dbReference>
<dbReference type="SMART" id="SM00128">
    <property type="entry name" value="IPPc"/>
    <property type="match status" value="1"/>
</dbReference>
<protein>
    <submittedName>
        <fullName evidence="3">Related to INP52 - phosphatidylinositol phosphate phosphatase</fullName>
    </submittedName>
</protein>